<feature type="transmembrane region" description="Helical" evidence="1">
    <location>
        <begin position="344"/>
        <end position="360"/>
    </location>
</feature>
<dbReference type="Gene3D" id="1.10.3210.10">
    <property type="entry name" value="Hypothetical protein af1432"/>
    <property type="match status" value="1"/>
</dbReference>
<feature type="transmembrane region" description="Helical" evidence="1">
    <location>
        <begin position="297"/>
        <end position="317"/>
    </location>
</feature>
<dbReference type="InterPro" id="IPR011621">
    <property type="entry name" value="Metal-dep_PHydrolase_7TM_intra"/>
</dbReference>
<reference evidence="3 4" key="1">
    <citation type="journal article" date="2010" name="J. Bacteriol.">
        <title>The complete genome sequence of Croceibacter atlanticus HTCC2559T.</title>
        <authorList>
            <person name="Oh H.M."/>
            <person name="Kang I."/>
            <person name="Ferriera S."/>
            <person name="Giovannoni S.J."/>
            <person name="Cho J.C."/>
        </authorList>
    </citation>
    <scope>NUCLEOTIDE SEQUENCE [LARGE SCALE GENOMIC DNA]</scope>
    <source>
        <strain evidence="4">ATCC BAA-628 / HTCC2559 / KCTC 12090</strain>
    </source>
</reference>
<evidence type="ECO:0000313" key="3">
    <source>
        <dbReference type="EMBL" id="EAP86728.1"/>
    </source>
</evidence>
<dbReference type="PANTHER" id="PTHR36442">
    <property type="entry name" value="CYCLIC-DI-AMP PHOSPHODIESTERASE PGPH"/>
    <property type="match status" value="1"/>
</dbReference>
<dbReference type="InterPro" id="IPR052722">
    <property type="entry name" value="PgpH_phosphodiesterase"/>
</dbReference>
<feature type="transmembrane region" description="Helical" evidence="1">
    <location>
        <begin position="12"/>
        <end position="32"/>
    </location>
</feature>
<dbReference type="Pfam" id="PF07698">
    <property type="entry name" value="7TM-7TMR_HD"/>
    <property type="match status" value="1"/>
</dbReference>
<dbReference type="PANTHER" id="PTHR36442:SF1">
    <property type="entry name" value="CYCLIC-DI-AMP PHOSPHODIESTERASE PGPH"/>
    <property type="match status" value="1"/>
</dbReference>
<keyword evidence="1 3" id="KW-0812">Transmembrane</keyword>
<dbReference type="NCBIfam" id="TIGR00277">
    <property type="entry name" value="HDIG"/>
    <property type="match status" value="1"/>
</dbReference>
<evidence type="ECO:0000313" key="4">
    <source>
        <dbReference type="Proteomes" id="UP000002297"/>
    </source>
</evidence>
<protein>
    <submittedName>
        <fullName evidence="3">Putative transmembrane HD family protein</fullName>
    </submittedName>
</protein>
<organism evidence="3 4">
    <name type="scientific">Croceibacter atlanticus (strain ATCC BAA-628 / JCM 21780 / CIP 108009 / IAM 15332 / KCTC 12090 / HTCC2559)</name>
    <dbReference type="NCBI Taxonomy" id="216432"/>
    <lineage>
        <taxon>Bacteria</taxon>
        <taxon>Pseudomonadati</taxon>
        <taxon>Bacteroidota</taxon>
        <taxon>Flavobacteriia</taxon>
        <taxon>Flavobacteriales</taxon>
        <taxon>Flavobacteriaceae</taxon>
        <taxon>Croceibacter</taxon>
    </lineage>
</organism>
<dbReference type="KEGG" id="cat:CA2559_11848"/>
<dbReference type="eggNOG" id="COG1480">
    <property type="taxonomic scope" value="Bacteria"/>
</dbReference>
<dbReference type="SUPFAM" id="SSF109604">
    <property type="entry name" value="HD-domain/PDEase-like"/>
    <property type="match status" value="1"/>
</dbReference>
<keyword evidence="4" id="KW-1185">Reference proteome</keyword>
<dbReference type="SMART" id="SM00471">
    <property type="entry name" value="HDc"/>
    <property type="match status" value="1"/>
</dbReference>
<dbReference type="RefSeq" id="WP_013188109.1">
    <property type="nucleotide sequence ID" value="NC_014230.1"/>
</dbReference>
<keyword evidence="1" id="KW-1133">Transmembrane helix</keyword>
<dbReference type="Pfam" id="PF07697">
    <property type="entry name" value="7TMR-HDED"/>
    <property type="match status" value="1"/>
</dbReference>
<evidence type="ECO:0000259" key="2">
    <source>
        <dbReference type="PROSITE" id="PS51831"/>
    </source>
</evidence>
<dbReference type="PROSITE" id="PS51831">
    <property type="entry name" value="HD"/>
    <property type="match status" value="1"/>
</dbReference>
<dbReference type="AlphaFoldDB" id="A3UA92"/>
<name>A3UA92_CROAH</name>
<evidence type="ECO:0000256" key="1">
    <source>
        <dbReference type="SAM" id="Phobius"/>
    </source>
</evidence>
<dbReference type="InterPro" id="IPR006675">
    <property type="entry name" value="HDIG_dom"/>
</dbReference>
<feature type="transmembrane region" description="Helical" evidence="1">
    <location>
        <begin position="323"/>
        <end position="339"/>
    </location>
</feature>
<accession>A3UA92</accession>
<dbReference type="EMBL" id="CP002046">
    <property type="protein sequence ID" value="EAP86728.1"/>
    <property type="molecule type" value="Genomic_DNA"/>
</dbReference>
<gene>
    <name evidence="3" type="ordered locus">CA2559_11848</name>
</gene>
<dbReference type="InterPro" id="IPR006674">
    <property type="entry name" value="HD_domain"/>
</dbReference>
<feature type="domain" description="HD" evidence="2">
    <location>
        <begin position="477"/>
        <end position="619"/>
    </location>
</feature>
<proteinExistence type="predicted"/>
<sequence length="681" mass="78122">MAKFVDNLYKNQALFFKIMLWALSTVFIVYLFPKGGKFKYEITKGKPWQYENLYAPFNFAILKTDEEIASEKEDIRQKQIPYYNYDNKVVEEVSDNIAKVFSATFNDSIKRTEGNQLLKFTNTTFQDIYEKGILQEIDGLAEDRLVFLKKGNAAVEVEYGSLIKQSELRAYIKNKVKRANLSRYETEFVELFFDLVKPNVIANETLTRKEIESKLQDISYTRGSVTKGSRIIARGEVVEGDKYKILNSLKAEFESQVWSQSSYYWVIFGYTILVSLALLMLLLFIKKYRIEIFENNTQITFIFFNVLVMVLLTTLVVKYNPEFVYLVPLCILPLTLKAFFDARLGLFTHVITVLLLGFIVPNSYEYMFLQILAGIVTILTVSELYKRANLFISVAQITLVYILAYFAFTITREGTVTAMNWETILYFVTCGLATLFVQPLIYAFEKVFGMVSDMSLLELSDTNSKLLKKMSNTAPGTFHHSLNVANLAEAAANEIGANAMLVRVGALYHDIGKMKNPTYFTENQTTSVNPHNDLEPQESANVIIDHVLDGIEIAKKNKLPDRIIDFIRTHHGTSSVYYFYMQEKKTNEDADVSDFSYPGPIPFSKETAILMMSDSVEAASKSLKEPTSTLIDNFVEKIINKQMDEGQFLNANITFKEIQTIKKVLKRKLNNIYHLRIEYPE</sequence>
<dbReference type="InterPro" id="IPR003607">
    <property type="entry name" value="HD/PDEase_dom"/>
</dbReference>
<dbReference type="STRING" id="216432.CA2559_11848"/>
<dbReference type="OrthoDB" id="9806952at2"/>
<dbReference type="GeneID" id="89454089"/>
<feature type="transmembrane region" description="Helical" evidence="1">
    <location>
        <begin position="263"/>
        <end position="285"/>
    </location>
</feature>
<dbReference type="InterPro" id="IPR011624">
    <property type="entry name" value="Metal-dep_PHydrolase_7TM_extra"/>
</dbReference>
<dbReference type="CDD" id="cd00077">
    <property type="entry name" value="HDc"/>
    <property type="match status" value="1"/>
</dbReference>
<feature type="transmembrane region" description="Helical" evidence="1">
    <location>
        <begin position="390"/>
        <end position="411"/>
    </location>
</feature>
<feature type="transmembrane region" description="Helical" evidence="1">
    <location>
        <begin position="423"/>
        <end position="444"/>
    </location>
</feature>
<dbReference type="HOGENOM" id="CLU_015767_1_1_10"/>
<dbReference type="Proteomes" id="UP000002297">
    <property type="component" value="Chromosome"/>
</dbReference>
<keyword evidence="1" id="KW-0472">Membrane</keyword>
<dbReference type="Pfam" id="PF01966">
    <property type="entry name" value="HD"/>
    <property type="match status" value="1"/>
</dbReference>